<dbReference type="OrthoDB" id="5298834at2"/>
<dbReference type="GO" id="GO:0032153">
    <property type="term" value="C:cell division site"/>
    <property type="evidence" value="ECO:0007669"/>
    <property type="project" value="TreeGrafter"/>
</dbReference>
<dbReference type="Pfam" id="PF05036">
    <property type="entry name" value="SPOR"/>
    <property type="match status" value="1"/>
</dbReference>
<organism evidence="4 5">
    <name type="scientific">Candidatus Methylopumilus turicensis</name>
    <dbReference type="NCBI Taxonomy" id="1581680"/>
    <lineage>
        <taxon>Bacteria</taxon>
        <taxon>Pseudomonadati</taxon>
        <taxon>Pseudomonadota</taxon>
        <taxon>Betaproteobacteria</taxon>
        <taxon>Nitrosomonadales</taxon>
        <taxon>Methylophilaceae</taxon>
        <taxon>Candidatus Methylopumilus</taxon>
    </lineage>
</organism>
<gene>
    <name evidence="4" type="primary">dedD</name>
    <name evidence="4" type="ORF">BN1209_0982</name>
</gene>
<dbReference type="GO" id="GO:0042834">
    <property type="term" value="F:peptidoglycan binding"/>
    <property type="evidence" value="ECO:0007669"/>
    <property type="project" value="InterPro"/>
</dbReference>
<feature type="transmembrane region" description="Helical" evidence="2">
    <location>
        <begin position="24"/>
        <end position="42"/>
    </location>
</feature>
<dbReference type="PANTHER" id="PTHR38687:SF1">
    <property type="entry name" value="CELL DIVISION PROTEIN DEDD"/>
    <property type="match status" value="1"/>
</dbReference>
<dbReference type="AlphaFoldDB" id="A0A0B7IY45"/>
<evidence type="ECO:0000259" key="3">
    <source>
        <dbReference type="PROSITE" id="PS51724"/>
    </source>
</evidence>
<reference evidence="5" key="1">
    <citation type="submission" date="2014-12" db="EMBL/GenBank/DDBJ databases">
        <authorList>
            <person name="Salcher M.M."/>
        </authorList>
    </citation>
    <scope>NUCLEOTIDE SEQUENCE [LARGE SCALE GENOMIC DNA]</scope>
    <source>
        <strain evidence="5">MMS-10A-171</strain>
    </source>
</reference>
<dbReference type="EMBL" id="LN794158">
    <property type="protein sequence ID" value="CEN56024.1"/>
    <property type="molecule type" value="Genomic_DNA"/>
</dbReference>
<dbReference type="InterPro" id="IPR052521">
    <property type="entry name" value="Cell_div_SPOR-domain"/>
</dbReference>
<dbReference type="HOGENOM" id="CLU_068683_0_2_4"/>
<keyword evidence="2" id="KW-1133">Transmembrane helix</keyword>
<dbReference type="KEGG" id="mbac:BN1209_0982"/>
<accession>A0A0B7IY45</accession>
<dbReference type="SUPFAM" id="SSF110997">
    <property type="entry name" value="Sporulation related repeat"/>
    <property type="match status" value="1"/>
</dbReference>
<dbReference type="STRING" id="1581680.BN1209_0982"/>
<keyword evidence="2" id="KW-0472">Membrane</keyword>
<dbReference type="GO" id="GO:0032506">
    <property type="term" value="P:cytokinetic process"/>
    <property type="evidence" value="ECO:0007669"/>
    <property type="project" value="TreeGrafter"/>
</dbReference>
<feature type="region of interest" description="Disordered" evidence="1">
    <location>
        <begin position="123"/>
        <end position="149"/>
    </location>
</feature>
<dbReference type="InterPro" id="IPR036680">
    <property type="entry name" value="SPOR-like_sf"/>
</dbReference>
<dbReference type="Gene3D" id="3.30.70.1070">
    <property type="entry name" value="Sporulation related repeat"/>
    <property type="match status" value="1"/>
</dbReference>
<feature type="domain" description="SPOR" evidence="3">
    <location>
        <begin position="149"/>
        <end position="227"/>
    </location>
</feature>
<dbReference type="PANTHER" id="PTHR38687">
    <property type="entry name" value="CELL DIVISION PROTEIN DEDD-RELATED"/>
    <property type="match status" value="1"/>
</dbReference>
<protein>
    <submittedName>
        <fullName evidence="4">Sporulation domain protein</fullName>
    </submittedName>
</protein>
<dbReference type="RefSeq" id="WP_052661094.1">
    <property type="nucleotide sequence ID" value="NZ_LN794158.1"/>
</dbReference>
<sequence length="228" mass="24781">MAQDNLQSQNEQEIQFKKRARRRLVGAVALVLLMIVLLPMLLEDKIAQTPKEDVVITIPSQDKQQEAQPEPEPLKQVEPVQASPAPTSNAPVVEEKAAESSAPINQTTVIQAKPVELPAPVVPEVQSSKKEEPTSKPIQTVAKTEDKSKSESARISIQIGVFSDPENVKKMQAQLSDKGLKSQTELIDTAKGKKIRLRVGPFSTKKDAETALAKVKSIGLAGIVVNNQ</sequence>
<evidence type="ECO:0000256" key="1">
    <source>
        <dbReference type="SAM" id="MobiDB-lite"/>
    </source>
</evidence>
<dbReference type="PROSITE" id="PS51724">
    <property type="entry name" value="SPOR"/>
    <property type="match status" value="1"/>
</dbReference>
<evidence type="ECO:0000313" key="5">
    <source>
        <dbReference type="Proteomes" id="UP000056322"/>
    </source>
</evidence>
<feature type="region of interest" description="Disordered" evidence="1">
    <location>
        <begin position="60"/>
        <end position="105"/>
    </location>
</feature>
<keyword evidence="2" id="KW-0812">Transmembrane</keyword>
<proteinExistence type="predicted"/>
<evidence type="ECO:0000256" key="2">
    <source>
        <dbReference type="SAM" id="Phobius"/>
    </source>
</evidence>
<dbReference type="Proteomes" id="UP000056322">
    <property type="component" value="Chromosome 1"/>
</dbReference>
<keyword evidence="5" id="KW-1185">Reference proteome</keyword>
<name>A0A0B7IY45_9PROT</name>
<evidence type="ECO:0000313" key="4">
    <source>
        <dbReference type="EMBL" id="CEN56024.1"/>
    </source>
</evidence>
<dbReference type="GO" id="GO:0030428">
    <property type="term" value="C:cell septum"/>
    <property type="evidence" value="ECO:0007669"/>
    <property type="project" value="TreeGrafter"/>
</dbReference>
<dbReference type="InterPro" id="IPR007730">
    <property type="entry name" value="SPOR-like_dom"/>
</dbReference>